<keyword evidence="4" id="KW-1185">Reference proteome</keyword>
<evidence type="ECO:0000313" key="3">
    <source>
        <dbReference type="EMBL" id="KAL3321517.1"/>
    </source>
</evidence>
<sequence length="146" mass="16240">VVGKVYCFRCHNWKHPEMSHGKKHLKGAVVEVTCKAGEKEIVSYGTTKINGKFSITIEGFEYSKYGAKACKAKLHNAPKDSKCSIPTNLHWGIKGASLKVKSENKYEVVLYAKPFAYGSKTPYAECQKPKPTPAPYYYKSPPPPTP</sequence>
<feature type="non-terminal residue" evidence="3">
    <location>
        <position position="146"/>
    </location>
</feature>
<keyword evidence="1" id="KW-0732">Signal</keyword>
<feature type="non-terminal residue" evidence="3">
    <location>
        <position position="1"/>
    </location>
</feature>
<dbReference type="PANTHER" id="PTHR33470">
    <property type="entry name" value="OS01G0164075 PROTEIN"/>
    <property type="match status" value="1"/>
</dbReference>
<evidence type="ECO:0000256" key="1">
    <source>
        <dbReference type="ARBA" id="ARBA00022729"/>
    </source>
</evidence>
<name>A0ABD2QQV5_9SOLN</name>
<proteinExistence type="predicted"/>
<evidence type="ECO:0000256" key="2">
    <source>
        <dbReference type="SAM" id="MobiDB-lite"/>
    </source>
</evidence>
<dbReference type="EMBL" id="JBJKTR010000024">
    <property type="protein sequence ID" value="KAL3321517.1"/>
    <property type="molecule type" value="Genomic_DNA"/>
</dbReference>
<feature type="compositionally biased region" description="Pro residues" evidence="2">
    <location>
        <begin position="130"/>
        <end position="146"/>
    </location>
</feature>
<dbReference type="Proteomes" id="UP001627284">
    <property type="component" value="Unassembled WGS sequence"/>
</dbReference>
<accession>A0ABD2QQV5</accession>
<reference evidence="3 4" key="1">
    <citation type="submission" date="2024-05" db="EMBL/GenBank/DDBJ databases">
        <title>De novo assembly of an allotetraploid wild potato.</title>
        <authorList>
            <person name="Hosaka A.J."/>
        </authorList>
    </citation>
    <scope>NUCLEOTIDE SEQUENCE [LARGE SCALE GENOMIC DNA]</scope>
    <source>
        <tissue evidence="3">Young leaves</tissue>
    </source>
</reference>
<feature type="region of interest" description="Disordered" evidence="2">
    <location>
        <begin position="127"/>
        <end position="146"/>
    </location>
</feature>
<dbReference type="Pfam" id="PF01190">
    <property type="entry name" value="Pollen_Ole_e_1"/>
    <property type="match status" value="1"/>
</dbReference>
<dbReference type="AlphaFoldDB" id="A0ABD2QQV5"/>
<organism evidence="3 4">
    <name type="scientific">Solanum stoloniferum</name>
    <dbReference type="NCBI Taxonomy" id="62892"/>
    <lineage>
        <taxon>Eukaryota</taxon>
        <taxon>Viridiplantae</taxon>
        <taxon>Streptophyta</taxon>
        <taxon>Embryophyta</taxon>
        <taxon>Tracheophyta</taxon>
        <taxon>Spermatophyta</taxon>
        <taxon>Magnoliopsida</taxon>
        <taxon>eudicotyledons</taxon>
        <taxon>Gunneridae</taxon>
        <taxon>Pentapetalae</taxon>
        <taxon>asterids</taxon>
        <taxon>lamiids</taxon>
        <taxon>Solanales</taxon>
        <taxon>Solanaceae</taxon>
        <taxon>Solanoideae</taxon>
        <taxon>Solaneae</taxon>
        <taxon>Solanum</taxon>
    </lineage>
</organism>
<comment type="caution">
    <text evidence="3">The sequence shown here is derived from an EMBL/GenBank/DDBJ whole genome shotgun (WGS) entry which is preliminary data.</text>
</comment>
<dbReference type="PANTHER" id="PTHR33470:SF27">
    <property type="entry name" value="OS01G0899700 PROTEIN"/>
    <property type="match status" value="1"/>
</dbReference>
<evidence type="ECO:0000313" key="4">
    <source>
        <dbReference type="Proteomes" id="UP001627284"/>
    </source>
</evidence>
<protein>
    <submittedName>
        <fullName evidence="3">Uncharacterized protein</fullName>
    </submittedName>
</protein>
<gene>
    <name evidence="3" type="ORF">AABB24_039241</name>
</gene>